<proteinExistence type="predicted"/>
<evidence type="ECO:0008006" key="3">
    <source>
        <dbReference type="Google" id="ProtNLM"/>
    </source>
</evidence>
<dbReference type="Proteomes" id="UP000791080">
    <property type="component" value="Unassembled WGS sequence"/>
</dbReference>
<evidence type="ECO:0000313" key="2">
    <source>
        <dbReference type="Proteomes" id="UP000791080"/>
    </source>
</evidence>
<comment type="caution">
    <text evidence="1">The sequence shown here is derived from an EMBL/GenBank/DDBJ whole genome shotgun (WGS) entry which is preliminary data.</text>
</comment>
<protein>
    <recommendedName>
        <fullName evidence="3">DUF892 family protein</fullName>
    </recommendedName>
</protein>
<dbReference type="RefSeq" id="WP_051313843.1">
    <property type="nucleotide sequence ID" value="NZ_AUBJ02000001.1"/>
</dbReference>
<organism evidence="1 2">
    <name type="scientific">Actinoalloteichus caeruleus DSM 43889</name>
    <dbReference type="NCBI Taxonomy" id="1120930"/>
    <lineage>
        <taxon>Bacteria</taxon>
        <taxon>Bacillati</taxon>
        <taxon>Actinomycetota</taxon>
        <taxon>Actinomycetes</taxon>
        <taxon>Pseudonocardiales</taxon>
        <taxon>Pseudonocardiaceae</taxon>
        <taxon>Actinoalloteichus</taxon>
        <taxon>Actinoalloteichus cyanogriseus</taxon>
    </lineage>
</organism>
<keyword evidence="2" id="KW-1185">Reference proteome</keyword>
<evidence type="ECO:0000313" key="1">
    <source>
        <dbReference type="EMBL" id="MCP2331631.1"/>
    </source>
</evidence>
<reference evidence="1 2" key="2">
    <citation type="submission" date="2022-06" db="EMBL/GenBank/DDBJ databases">
        <title>Genomic Encyclopedia of Type Strains, Phase I: the one thousand microbial genomes (KMG-I) project.</title>
        <authorList>
            <person name="Kyrpides N."/>
        </authorList>
    </citation>
    <scope>NUCLEOTIDE SEQUENCE [LARGE SCALE GENOMIC DNA]</scope>
    <source>
        <strain evidence="1 2">DSM 43889</strain>
    </source>
</reference>
<reference evidence="1 2" key="1">
    <citation type="submission" date="2013-07" db="EMBL/GenBank/DDBJ databases">
        <authorList>
            <consortium name="DOE Joint Genome Institute"/>
            <person name="Reeve W."/>
            <person name="Huntemann M."/>
            <person name="Han J."/>
            <person name="Chen A."/>
            <person name="Kyrpides N."/>
            <person name="Mavromatis K."/>
            <person name="Markowitz V."/>
            <person name="Palaniappan K."/>
            <person name="Ivanova N."/>
            <person name="Schaumberg A."/>
            <person name="Pati A."/>
            <person name="Liolios K."/>
            <person name="Nordberg H.P."/>
            <person name="Cantor M.N."/>
            <person name="Hua S.X."/>
            <person name="Woyke T."/>
        </authorList>
    </citation>
    <scope>NUCLEOTIDE SEQUENCE [LARGE SCALE GENOMIC DNA]</scope>
    <source>
        <strain evidence="1 2">DSM 43889</strain>
    </source>
</reference>
<sequence>MTERSDQPAPPDQRSRLLAIYLNDHLAGATAAVELARRLAKAEVSSPDGPELDRLADEMAEDRARLADAMRLLDVEVAHYKTWALWAAEKAGRLKLNGQLRGRSPLSTVVELEGLLLVVTSLASAWRTLRAVAEDAGPAGAGPGTERLDALLRRSLDQAARLERLREAAVTRVFGTATAQERRR</sequence>
<accession>A0ABT1JIP2</accession>
<name>A0ABT1JIP2_ACTCY</name>
<gene>
    <name evidence="1" type="ORF">G443_001901</name>
</gene>
<dbReference type="EMBL" id="AUBJ02000001">
    <property type="protein sequence ID" value="MCP2331631.1"/>
    <property type="molecule type" value="Genomic_DNA"/>
</dbReference>